<feature type="compositionally biased region" description="Basic and acidic residues" evidence="1">
    <location>
        <begin position="522"/>
        <end position="536"/>
    </location>
</feature>
<accession>A0A3P6QNR9</accession>
<dbReference type="Pfam" id="PF01683">
    <property type="entry name" value="EB"/>
    <property type="match status" value="1"/>
</dbReference>
<proteinExistence type="predicted"/>
<gene>
    <name evidence="3" type="ORF">CGOC_LOCUS485</name>
</gene>
<reference evidence="3 4" key="1">
    <citation type="submission" date="2018-11" db="EMBL/GenBank/DDBJ databases">
        <authorList>
            <consortium name="Pathogen Informatics"/>
        </authorList>
    </citation>
    <scope>NUCLEOTIDE SEQUENCE [LARGE SCALE GENOMIC DNA]</scope>
</reference>
<dbReference type="SUPFAM" id="SSF57184">
    <property type="entry name" value="Growth factor receptor domain"/>
    <property type="match status" value="1"/>
</dbReference>
<dbReference type="InterPro" id="IPR009030">
    <property type="entry name" value="Growth_fac_rcpt_cys_sf"/>
</dbReference>
<dbReference type="PANTHER" id="PTHR46339">
    <property type="entry name" value="PROTEIN CBG15282-RELATED"/>
    <property type="match status" value="1"/>
</dbReference>
<evidence type="ECO:0000256" key="1">
    <source>
        <dbReference type="SAM" id="MobiDB-lite"/>
    </source>
</evidence>
<dbReference type="AlphaFoldDB" id="A0A3P6QNR9"/>
<dbReference type="InterPro" id="IPR006149">
    <property type="entry name" value="EB_dom"/>
</dbReference>
<dbReference type="SMART" id="SM00289">
    <property type="entry name" value="WR1"/>
    <property type="match status" value="3"/>
</dbReference>
<protein>
    <recommendedName>
        <fullName evidence="2">EB domain-containing protein</fullName>
    </recommendedName>
</protein>
<evidence type="ECO:0000313" key="3">
    <source>
        <dbReference type="EMBL" id="VDK45290.1"/>
    </source>
</evidence>
<keyword evidence="4" id="KW-1185">Reference proteome</keyword>
<dbReference type="Proteomes" id="UP000271889">
    <property type="component" value="Unassembled WGS sequence"/>
</dbReference>
<name>A0A3P6QNR9_CYLGO</name>
<dbReference type="InterPro" id="IPR006150">
    <property type="entry name" value="Cys_repeat_1"/>
</dbReference>
<evidence type="ECO:0000313" key="4">
    <source>
        <dbReference type="Proteomes" id="UP000271889"/>
    </source>
</evidence>
<sequence length="595" mass="63200">MASMNPQYHLCCTTASPSFQSYPQCLRGNAYVDPGYCPPNQIPYVAREGYPPTCHMQLNPCPTTAPFVCIYSAMKQDSYCCAPMDAPGVSQGFADMSVAASPMKRMGNQMPGVVAGNPFAAGYSQTFPGGNPVPPTLPPSPIGIADPIPGVNPEQLLPPALSAKLQISRNNNNLNFNSNSGFPAQNMNTYSVNQPITGVQGYSINQPTAVLPGIPPNAQPPTAVLPGIPPNVQPPIAVPGYPSNNQQVGMPTYAVRKPSGPIGGKTDMASQIIQQVIDQALKNGPHQNGGNPYFAGPSGTGHWSMPVHPVTGCPFGSRALVRADRSVVMCAEQPCPNGFVCVFAERENRFQCCSSSQILSATSPVDSSSTAASVVQVTTGDPIVECPPGFFLIEGKCLKVLFAGQKGCLSDEQCSTREPNATCDSGYCVCPATKPLVHGGKCVESCPEGFANIAGRCYDPTTVIFMDSVDERKNGTIGGYCLDTVVEEKRQENSYCSEKTVTCQCKVGYTLSMDFKNRADKGSCKQDESSKFHTEPEPQSEPAIDDELFFVDIGSNASDADSSNMTNPTNSTSDDDADDLAKYLFQTDELTSSLA</sequence>
<dbReference type="PANTHER" id="PTHR46339:SF6">
    <property type="entry name" value="BPTI_KUNITZ INHIBITOR DOMAIN-CONTAINING PROTEIN"/>
    <property type="match status" value="1"/>
</dbReference>
<evidence type="ECO:0000259" key="2">
    <source>
        <dbReference type="Pfam" id="PF01683"/>
    </source>
</evidence>
<dbReference type="EMBL" id="UYRV01000703">
    <property type="protein sequence ID" value="VDK45290.1"/>
    <property type="molecule type" value="Genomic_DNA"/>
</dbReference>
<feature type="compositionally biased region" description="Low complexity" evidence="1">
    <location>
        <begin position="561"/>
        <end position="572"/>
    </location>
</feature>
<dbReference type="InterPro" id="IPR053014">
    <property type="entry name" value="Cuticle_assoc_divergent"/>
</dbReference>
<organism evidence="3 4">
    <name type="scientific">Cylicostephanus goldi</name>
    <name type="common">Nematode worm</name>
    <dbReference type="NCBI Taxonomy" id="71465"/>
    <lineage>
        <taxon>Eukaryota</taxon>
        <taxon>Metazoa</taxon>
        <taxon>Ecdysozoa</taxon>
        <taxon>Nematoda</taxon>
        <taxon>Chromadorea</taxon>
        <taxon>Rhabditida</taxon>
        <taxon>Rhabditina</taxon>
        <taxon>Rhabditomorpha</taxon>
        <taxon>Strongyloidea</taxon>
        <taxon>Strongylidae</taxon>
        <taxon>Cylicostephanus</taxon>
    </lineage>
</organism>
<dbReference type="Pfam" id="PF14625">
    <property type="entry name" value="Lustrin_cystein"/>
    <property type="match status" value="2"/>
</dbReference>
<dbReference type="OrthoDB" id="5950222at2759"/>
<feature type="region of interest" description="Disordered" evidence="1">
    <location>
        <begin position="522"/>
        <end position="580"/>
    </location>
</feature>
<feature type="domain" description="EB" evidence="2">
    <location>
        <begin position="386"/>
        <end position="442"/>
    </location>
</feature>
<dbReference type="InterPro" id="IPR028150">
    <property type="entry name" value="Lustrin_cystein"/>
</dbReference>